<dbReference type="Proteomes" id="UP001302126">
    <property type="component" value="Unassembled WGS sequence"/>
</dbReference>
<sequence>MRCLDLRVLLGAAMSGIFPGLVYVIGTCYPRKERNYWSNGQDPLRTQLAASTVGPVLAPASAVITPKPNASSA</sequence>
<name>A0AAN6WL80_9PEZI</name>
<keyword evidence="1" id="KW-0472">Membrane</keyword>
<accession>A0AAN6WL80</accession>
<evidence type="ECO:0000256" key="1">
    <source>
        <dbReference type="SAM" id="Phobius"/>
    </source>
</evidence>
<comment type="caution">
    <text evidence="2">The sequence shown here is derived from an EMBL/GenBank/DDBJ whole genome shotgun (WGS) entry which is preliminary data.</text>
</comment>
<organism evidence="2 3">
    <name type="scientific">Podospora australis</name>
    <dbReference type="NCBI Taxonomy" id="1536484"/>
    <lineage>
        <taxon>Eukaryota</taxon>
        <taxon>Fungi</taxon>
        <taxon>Dikarya</taxon>
        <taxon>Ascomycota</taxon>
        <taxon>Pezizomycotina</taxon>
        <taxon>Sordariomycetes</taxon>
        <taxon>Sordariomycetidae</taxon>
        <taxon>Sordariales</taxon>
        <taxon>Podosporaceae</taxon>
        <taxon>Podospora</taxon>
    </lineage>
</organism>
<evidence type="ECO:0000313" key="3">
    <source>
        <dbReference type="Proteomes" id="UP001302126"/>
    </source>
</evidence>
<keyword evidence="1" id="KW-1133">Transmembrane helix</keyword>
<keyword evidence="1" id="KW-0812">Transmembrane</keyword>
<dbReference type="EMBL" id="MU864666">
    <property type="protein sequence ID" value="KAK4182397.1"/>
    <property type="molecule type" value="Genomic_DNA"/>
</dbReference>
<gene>
    <name evidence="2" type="ORF">QBC35DRAFT_510053</name>
</gene>
<feature type="transmembrane region" description="Helical" evidence="1">
    <location>
        <begin position="6"/>
        <end position="26"/>
    </location>
</feature>
<reference evidence="2" key="2">
    <citation type="submission" date="2023-05" db="EMBL/GenBank/DDBJ databases">
        <authorList>
            <consortium name="Lawrence Berkeley National Laboratory"/>
            <person name="Steindorff A."/>
            <person name="Hensen N."/>
            <person name="Bonometti L."/>
            <person name="Westerberg I."/>
            <person name="Brannstrom I.O."/>
            <person name="Guillou S."/>
            <person name="Cros-Aarteil S."/>
            <person name="Calhoun S."/>
            <person name="Haridas S."/>
            <person name="Kuo A."/>
            <person name="Mondo S."/>
            <person name="Pangilinan J."/>
            <person name="Riley R."/>
            <person name="Labutti K."/>
            <person name="Andreopoulos B."/>
            <person name="Lipzen A."/>
            <person name="Chen C."/>
            <person name="Yanf M."/>
            <person name="Daum C."/>
            <person name="Ng V."/>
            <person name="Clum A."/>
            <person name="Ohm R."/>
            <person name="Martin F."/>
            <person name="Silar P."/>
            <person name="Natvig D."/>
            <person name="Lalanne C."/>
            <person name="Gautier V."/>
            <person name="Ament-Velasquez S.L."/>
            <person name="Kruys A."/>
            <person name="Hutchinson M.I."/>
            <person name="Powell A.J."/>
            <person name="Barry K."/>
            <person name="Miller A.N."/>
            <person name="Grigoriev I.V."/>
            <person name="Debuchy R."/>
            <person name="Gladieux P."/>
            <person name="Thoren M.H."/>
            <person name="Johannesson H."/>
        </authorList>
    </citation>
    <scope>NUCLEOTIDE SEQUENCE</scope>
    <source>
        <strain evidence="2">PSN309</strain>
    </source>
</reference>
<dbReference type="AlphaFoldDB" id="A0AAN6WL80"/>
<reference evidence="2" key="1">
    <citation type="journal article" date="2023" name="Mol. Phylogenet. Evol.">
        <title>Genome-scale phylogeny and comparative genomics of the fungal order Sordariales.</title>
        <authorList>
            <person name="Hensen N."/>
            <person name="Bonometti L."/>
            <person name="Westerberg I."/>
            <person name="Brannstrom I.O."/>
            <person name="Guillou S."/>
            <person name="Cros-Aarteil S."/>
            <person name="Calhoun S."/>
            <person name="Haridas S."/>
            <person name="Kuo A."/>
            <person name="Mondo S."/>
            <person name="Pangilinan J."/>
            <person name="Riley R."/>
            <person name="LaButti K."/>
            <person name="Andreopoulos B."/>
            <person name="Lipzen A."/>
            <person name="Chen C."/>
            <person name="Yan M."/>
            <person name="Daum C."/>
            <person name="Ng V."/>
            <person name="Clum A."/>
            <person name="Steindorff A."/>
            <person name="Ohm R.A."/>
            <person name="Martin F."/>
            <person name="Silar P."/>
            <person name="Natvig D.O."/>
            <person name="Lalanne C."/>
            <person name="Gautier V."/>
            <person name="Ament-Velasquez S.L."/>
            <person name="Kruys A."/>
            <person name="Hutchinson M.I."/>
            <person name="Powell A.J."/>
            <person name="Barry K."/>
            <person name="Miller A.N."/>
            <person name="Grigoriev I.V."/>
            <person name="Debuchy R."/>
            <person name="Gladieux P."/>
            <person name="Hiltunen Thoren M."/>
            <person name="Johannesson H."/>
        </authorList>
    </citation>
    <scope>NUCLEOTIDE SEQUENCE</scope>
    <source>
        <strain evidence="2">PSN309</strain>
    </source>
</reference>
<keyword evidence="3" id="KW-1185">Reference proteome</keyword>
<proteinExistence type="predicted"/>
<evidence type="ECO:0000313" key="2">
    <source>
        <dbReference type="EMBL" id="KAK4182397.1"/>
    </source>
</evidence>
<protein>
    <submittedName>
        <fullName evidence="2">Uncharacterized protein</fullName>
    </submittedName>
</protein>